<evidence type="ECO:0000313" key="1">
    <source>
        <dbReference type="EMBL" id="MBS5588395.1"/>
    </source>
</evidence>
<sequence>MEKKLNISDKLDFNDIDLTAPEKVISEVLDQLSQETNGIICGNINTYSGHVMSYTKGGFTSIMGSIDKEVNIQSDLGKIGQEIHKFECYLYTPEYDKYKYRVFFVKYDTSHYPVNIILEESVARSISSGSSGYVLSCATREELEELMYKIFNSKKLISVMQELIRINQSKKHWKLTMFQGTKQKIKNKVFWGPTILIKL</sequence>
<proteinExistence type="predicted"/>
<dbReference type="AlphaFoldDB" id="A0A943EQ04"/>
<accession>A0A943EQ04</accession>
<comment type="caution">
    <text evidence="1">The sequence shown here is derived from an EMBL/GenBank/DDBJ whole genome shotgun (WGS) entry which is preliminary data.</text>
</comment>
<dbReference type="EMBL" id="JAGZCC010000030">
    <property type="protein sequence ID" value="MBS5588395.1"/>
    <property type="molecule type" value="Genomic_DNA"/>
</dbReference>
<protein>
    <submittedName>
        <fullName evidence="1">Uncharacterized protein</fullName>
    </submittedName>
</protein>
<gene>
    <name evidence="1" type="ORF">KHX14_06200</name>
</gene>
<name>A0A943EQ04_9FIRM</name>
<dbReference type="Proteomes" id="UP000751224">
    <property type="component" value="Unassembled WGS sequence"/>
</dbReference>
<organism evidence="1 2">
    <name type="scientific">Thomasclavelia spiroformis</name>
    <dbReference type="NCBI Taxonomy" id="29348"/>
    <lineage>
        <taxon>Bacteria</taxon>
        <taxon>Bacillati</taxon>
        <taxon>Bacillota</taxon>
        <taxon>Erysipelotrichia</taxon>
        <taxon>Erysipelotrichales</taxon>
        <taxon>Coprobacillaceae</taxon>
        <taxon>Thomasclavelia</taxon>
    </lineage>
</organism>
<reference evidence="1" key="1">
    <citation type="submission" date="2021-02" db="EMBL/GenBank/DDBJ databases">
        <title>Infant gut strain persistence is associated with maternal origin, phylogeny, and functional potential including surface adhesion and iron acquisition.</title>
        <authorList>
            <person name="Lou Y.C."/>
        </authorList>
    </citation>
    <scope>NUCLEOTIDE SEQUENCE</scope>
    <source>
        <strain evidence="1">L3_108_000G1_dasL3_108_000G1_metabat.metabat.11</strain>
    </source>
</reference>
<dbReference type="RefSeq" id="WP_303887113.1">
    <property type="nucleotide sequence ID" value="NZ_JAGZCC010000030.1"/>
</dbReference>
<evidence type="ECO:0000313" key="2">
    <source>
        <dbReference type="Proteomes" id="UP000751224"/>
    </source>
</evidence>